<keyword evidence="2" id="KW-0808">Transferase</keyword>
<dbReference type="Proteomes" id="UP000254893">
    <property type="component" value="Unassembled WGS sequence"/>
</dbReference>
<dbReference type="PANTHER" id="PTHR18964">
    <property type="entry name" value="ROK (REPRESSOR, ORF, KINASE) FAMILY"/>
    <property type="match status" value="1"/>
</dbReference>
<evidence type="ECO:0000256" key="1">
    <source>
        <dbReference type="ARBA" id="ARBA00006479"/>
    </source>
</evidence>
<keyword evidence="2" id="KW-0418">Kinase</keyword>
<dbReference type="Gene3D" id="3.30.420.40">
    <property type="match status" value="2"/>
</dbReference>
<proteinExistence type="inferred from homology"/>
<dbReference type="Pfam" id="PF00480">
    <property type="entry name" value="ROK"/>
    <property type="match status" value="1"/>
</dbReference>
<dbReference type="EMBL" id="UGYW01000002">
    <property type="protein sequence ID" value="SUJ22647.1"/>
    <property type="molecule type" value="Genomic_DNA"/>
</dbReference>
<organism evidence="2 3">
    <name type="scientific">Sphingobacterium spiritivorum</name>
    <name type="common">Flavobacterium spiritivorum</name>
    <dbReference type="NCBI Taxonomy" id="258"/>
    <lineage>
        <taxon>Bacteria</taxon>
        <taxon>Pseudomonadati</taxon>
        <taxon>Bacteroidota</taxon>
        <taxon>Sphingobacteriia</taxon>
        <taxon>Sphingobacteriales</taxon>
        <taxon>Sphingobacteriaceae</taxon>
        <taxon>Sphingobacterium</taxon>
    </lineage>
</organism>
<dbReference type="PANTHER" id="PTHR18964:SF149">
    <property type="entry name" value="BIFUNCTIONAL UDP-N-ACETYLGLUCOSAMINE 2-EPIMERASE_N-ACETYLMANNOSAMINE KINASE"/>
    <property type="match status" value="1"/>
</dbReference>
<dbReference type="CDD" id="cd23763">
    <property type="entry name" value="ASKHA_ATPase_ROK"/>
    <property type="match status" value="1"/>
</dbReference>
<dbReference type="GO" id="GO:0016301">
    <property type="term" value="F:kinase activity"/>
    <property type="evidence" value="ECO:0007669"/>
    <property type="project" value="UniProtKB-KW"/>
</dbReference>
<evidence type="ECO:0000313" key="3">
    <source>
        <dbReference type="Proteomes" id="UP000254893"/>
    </source>
</evidence>
<dbReference type="SUPFAM" id="SSF53067">
    <property type="entry name" value="Actin-like ATPase domain"/>
    <property type="match status" value="1"/>
</dbReference>
<comment type="similarity">
    <text evidence="1">Belongs to the ROK (NagC/XylR) family.</text>
</comment>
<dbReference type="InterPro" id="IPR000600">
    <property type="entry name" value="ROK"/>
</dbReference>
<name>A0A380CKA9_SPHSI</name>
<evidence type="ECO:0000313" key="2">
    <source>
        <dbReference type="EMBL" id="SUJ22647.1"/>
    </source>
</evidence>
<protein>
    <submittedName>
        <fullName evidence="2">N-acetyl-D-glucosamine kinase</fullName>
    </submittedName>
</protein>
<dbReference type="RefSeq" id="WP_115170840.1">
    <property type="nucleotide sequence ID" value="NZ_UGYW01000002.1"/>
</dbReference>
<dbReference type="InterPro" id="IPR043129">
    <property type="entry name" value="ATPase_NBD"/>
</dbReference>
<dbReference type="AlphaFoldDB" id="A0A380CKA9"/>
<gene>
    <name evidence="2" type="ORF">NCTC11388_03247</name>
</gene>
<sequence>MPVSNRYILASDIGGSHITSAIVDTADWSILFESVTRNRVDSSSDAKSIFQSWASNLTETITKSPEEITQLGIAMPGPFDYEKGISLMHNQDKYDSLYQLDTSAGIREAMGNSSIEIRYINDAAAFLQGEIFASKLDNEKKILGITLGTGLGSAVWSKGNKAFDADLWNTAYKDSIFEEYLVTRWFTRRFEEFTGNKAEGLKEILEQHQDEAEFATLIQEYSAQLLDFLKFFSEKYNCTHYIIGGNIAKALDIITSYRTEEFSAYTIGRSNLDEKAAIIGAASIF</sequence>
<reference evidence="2 3" key="1">
    <citation type="submission" date="2018-06" db="EMBL/GenBank/DDBJ databases">
        <authorList>
            <consortium name="Pathogen Informatics"/>
            <person name="Doyle S."/>
        </authorList>
    </citation>
    <scope>NUCLEOTIDE SEQUENCE [LARGE SCALE GENOMIC DNA]</scope>
    <source>
        <strain evidence="2 3">NCTC11388</strain>
    </source>
</reference>
<accession>A0A380CKA9</accession>